<accession>A0A444MG64</accession>
<keyword evidence="3" id="KW-1185">Reference proteome</keyword>
<dbReference type="Pfam" id="PF04314">
    <property type="entry name" value="PCuAC"/>
    <property type="match status" value="1"/>
</dbReference>
<reference evidence="2 3" key="1">
    <citation type="journal article" date="2015" name="Int. J. Syst. Evol. Microbiol.">
        <title>Gemmobacter intermedius sp. nov., isolated from a white stork (Ciconia ciconia).</title>
        <authorList>
            <person name="Kampfer P."/>
            <person name="Jerzak L."/>
            <person name="Wilharm G."/>
            <person name="Golke J."/>
            <person name="Busse H.J."/>
            <person name="Glaeser S.P."/>
        </authorList>
    </citation>
    <scope>NUCLEOTIDE SEQUENCE [LARGE SCALE GENOMIC DNA]</scope>
    <source>
        <strain evidence="2 3">119/4</strain>
    </source>
</reference>
<dbReference type="Gene3D" id="2.60.40.1890">
    <property type="entry name" value="PCu(A)C copper chaperone"/>
    <property type="match status" value="1"/>
</dbReference>
<organism evidence="2 3">
    <name type="scientific">Falsigemmobacter intermedius</name>
    <dbReference type="NCBI Taxonomy" id="1553448"/>
    <lineage>
        <taxon>Bacteria</taxon>
        <taxon>Pseudomonadati</taxon>
        <taxon>Pseudomonadota</taxon>
        <taxon>Alphaproteobacteria</taxon>
        <taxon>Rhodobacterales</taxon>
        <taxon>Paracoccaceae</taxon>
        <taxon>Falsigemmobacter</taxon>
    </lineage>
</organism>
<dbReference type="OrthoDB" id="9796962at2"/>
<dbReference type="PANTHER" id="PTHR36302:SF1">
    <property type="entry name" value="COPPER CHAPERONE PCU(A)C"/>
    <property type="match status" value="1"/>
</dbReference>
<comment type="caution">
    <text evidence="2">The sequence shown here is derived from an EMBL/GenBank/DDBJ whole genome shotgun (WGS) entry which is preliminary data.</text>
</comment>
<dbReference type="EMBL" id="SBLC01000002">
    <property type="protein sequence ID" value="RWY44674.1"/>
    <property type="molecule type" value="Genomic_DNA"/>
</dbReference>
<dbReference type="InterPro" id="IPR007410">
    <property type="entry name" value="LpqE-like"/>
</dbReference>
<dbReference type="Proteomes" id="UP000287168">
    <property type="component" value="Unassembled WGS sequence"/>
</dbReference>
<gene>
    <name evidence="2" type="ORF">EP867_01700</name>
</gene>
<evidence type="ECO:0000313" key="3">
    <source>
        <dbReference type="Proteomes" id="UP000287168"/>
    </source>
</evidence>
<dbReference type="SUPFAM" id="SSF110087">
    <property type="entry name" value="DR1885-like metal-binding protein"/>
    <property type="match status" value="1"/>
</dbReference>
<keyword evidence="1" id="KW-0732">Signal</keyword>
<proteinExistence type="predicted"/>
<feature type="chain" id="PRO_5019255812" evidence="1">
    <location>
        <begin position="22"/>
        <end position="163"/>
    </location>
</feature>
<evidence type="ECO:0000256" key="1">
    <source>
        <dbReference type="SAM" id="SignalP"/>
    </source>
</evidence>
<feature type="signal peptide" evidence="1">
    <location>
        <begin position="1"/>
        <end position="21"/>
    </location>
</feature>
<evidence type="ECO:0000313" key="2">
    <source>
        <dbReference type="EMBL" id="RWY44674.1"/>
    </source>
</evidence>
<dbReference type="AlphaFoldDB" id="A0A444MG64"/>
<dbReference type="InterPro" id="IPR036182">
    <property type="entry name" value="PCuAC_sf"/>
</dbReference>
<sequence>MFSNLTRGLLLAVSFAVPAFAHDYKIGDLSVAHPAIPQPMTRAMTAGGFFAVTNTGTEADRLIGVEVDFAERAEVHITEHGSDGSAKMVHVEAIDLPAGETVAFERGGYHVMFMGLKSGLEAGSRLPGVLIFDKAGRLEVEFAVEAVKKPAGEAKGKGGHAHH</sequence>
<dbReference type="RefSeq" id="WP_128486474.1">
    <property type="nucleotide sequence ID" value="NZ_JBHLXB010000026.1"/>
</dbReference>
<dbReference type="InterPro" id="IPR058248">
    <property type="entry name" value="Lxx211020-like"/>
</dbReference>
<dbReference type="PANTHER" id="PTHR36302">
    <property type="entry name" value="BLR7088 PROTEIN"/>
    <property type="match status" value="1"/>
</dbReference>
<protein>
    <submittedName>
        <fullName evidence="2">Copper chaperone PCu(A)C</fullName>
    </submittedName>
</protein>
<name>A0A444MG64_9RHOB</name>